<organism evidence="1 2">
    <name type="scientific">Colletotrichum scovillei</name>
    <dbReference type="NCBI Taxonomy" id="1209932"/>
    <lineage>
        <taxon>Eukaryota</taxon>
        <taxon>Fungi</taxon>
        <taxon>Dikarya</taxon>
        <taxon>Ascomycota</taxon>
        <taxon>Pezizomycotina</taxon>
        <taxon>Sordariomycetes</taxon>
        <taxon>Hypocreomycetidae</taxon>
        <taxon>Glomerellales</taxon>
        <taxon>Glomerellaceae</taxon>
        <taxon>Colletotrichum</taxon>
        <taxon>Colletotrichum acutatum species complex</taxon>
    </lineage>
</organism>
<comment type="caution">
    <text evidence="1">The sequence shown here is derived from an EMBL/GenBank/DDBJ whole genome shotgun (WGS) entry which is preliminary data.</text>
</comment>
<dbReference type="EMBL" id="JAESDN010000003">
    <property type="protein sequence ID" value="KAG7054419.1"/>
    <property type="molecule type" value="Genomic_DNA"/>
</dbReference>
<evidence type="ECO:0000313" key="2">
    <source>
        <dbReference type="Proteomes" id="UP000699042"/>
    </source>
</evidence>
<protein>
    <submittedName>
        <fullName evidence="1">Uncharacterized protein</fullName>
    </submittedName>
</protein>
<proteinExistence type="predicted"/>
<gene>
    <name evidence="1" type="ORF">JMJ77_001486</name>
</gene>
<evidence type="ECO:0000313" key="1">
    <source>
        <dbReference type="EMBL" id="KAG7054419.1"/>
    </source>
</evidence>
<reference evidence="1" key="1">
    <citation type="submission" date="2021-05" db="EMBL/GenBank/DDBJ databases">
        <title>Comparative genomics of three Colletotrichum scovillei strains and genetic complementation revealed genes involved fungal growth and virulence on chili pepper.</title>
        <authorList>
            <person name="Hsieh D.-K."/>
            <person name="Chuang S.-C."/>
            <person name="Chen C.-Y."/>
            <person name="Chao Y.-T."/>
            <person name="Lu M.-Y.J."/>
            <person name="Lee M.-H."/>
            <person name="Shih M.-C."/>
        </authorList>
    </citation>
    <scope>NUCLEOTIDE SEQUENCE</scope>
    <source>
        <strain evidence="1">Coll-153</strain>
    </source>
</reference>
<accession>A0A9P7RDZ5</accession>
<dbReference type="Proteomes" id="UP000699042">
    <property type="component" value="Unassembled WGS sequence"/>
</dbReference>
<keyword evidence="2" id="KW-1185">Reference proteome</keyword>
<name>A0A9P7RDZ5_9PEZI</name>
<dbReference type="AlphaFoldDB" id="A0A9P7RDZ5"/>
<sequence>MIYSHIASWTCELNASAIASPRRCPDVLPWGMCRGTWGKGKLLSHARLMKDIRDSLGVQAQGSITDSAVLILMHHQGDGRTLLPS</sequence>